<keyword evidence="1" id="KW-1277">Toxin-antitoxin system</keyword>
<dbReference type="Pfam" id="PF05016">
    <property type="entry name" value="ParE_toxin"/>
    <property type="match status" value="1"/>
</dbReference>
<evidence type="ECO:0000256" key="1">
    <source>
        <dbReference type="ARBA" id="ARBA00022649"/>
    </source>
</evidence>
<reference evidence="2 3" key="1">
    <citation type="submission" date="2018-08" db="EMBL/GenBank/DDBJ databases">
        <title>A genome reference for cultivated species of the human gut microbiota.</title>
        <authorList>
            <person name="Zou Y."/>
            <person name="Xue W."/>
            <person name="Luo G."/>
        </authorList>
    </citation>
    <scope>NUCLEOTIDE SEQUENCE [LARGE SCALE GENOMIC DNA]</scope>
    <source>
        <strain evidence="2 3">OM05-15BH</strain>
    </source>
</reference>
<dbReference type="InterPro" id="IPR007712">
    <property type="entry name" value="RelE/ParE_toxin"/>
</dbReference>
<dbReference type="RefSeq" id="WP_117723620.1">
    <property type="nucleotide sequence ID" value="NZ_QSUL01000003.1"/>
</dbReference>
<dbReference type="SUPFAM" id="SSF143011">
    <property type="entry name" value="RelE-like"/>
    <property type="match status" value="1"/>
</dbReference>
<dbReference type="InterPro" id="IPR035093">
    <property type="entry name" value="RelE/ParE_toxin_dom_sf"/>
</dbReference>
<gene>
    <name evidence="2" type="ORF">DXB65_05950</name>
</gene>
<comment type="caution">
    <text evidence="2">The sequence shown here is derived from an EMBL/GenBank/DDBJ whole genome shotgun (WGS) entry which is preliminary data.</text>
</comment>
<dbReference type="EMBL" id="QSUL01000003">
    <property type="protein sequence ID" value="RGN38365.1"/>
    <property type="molecule type" value="Genomic_DNA"/>
</dbReference>
<evidence type="ECO:0000313" key="3">
    <source>
        <dbReference type="Proteomes" id="UP000260983"/>
    </source>
</evidence>
<dbReference type="AlphaFoldDB" id="A0A3E5BLV8"/>
<name>A0A3E5BLV8_9BACE</name>
<proteinExistence type="predicted"/>
<dbReference type="Proteomes" id="UP000260983">
    <property type="component" value="Unassembled WGS sequence"/>
</dbReference>
<accession>A0A3E5BLV8</accession>
<organism evidence="2 3">
    <name type="scientific">Bacteroides oleiciplenus</name>
    <dbReference type="NCBI Taxonomy" id="626931"/>
    <lineage>
        <taxon>Bacteria</taxon>
        <taxon>Pseudomonadati</taxon>
        <taxon>Bacteroidota</taxon>
        <taxon>Bacteroidia</taxon>
        <taxon>Bacteroidales</taxon>
        <taxon>Bacteroidaceae</taxon>
        <taxon>Bacteroides</taxon>
    </lineage>
</organism>
<protein>
    <submittedName>
        <fullName evidence="2">Type II toxin-antitoxin system RelE/ParE family toxin</fullName>
    </submittedName>
</protein>
<dbReference type="Gene3D" id="3.30.2310.20">
    <property type="entry name" value="RelE-like"/>
    <property type="match status" value="1"/>
</dbReference>
<sequence>MKLKWLPIATIHADNCYEFLAQKDKKAALSIYRKMTEGAAFLAKNPYGGPLESSLEDQVEVYRSLVVHKYYKLIYRVLEETQTVEIAAVWDVRRNPQTLSV</sequence>
<evidence type="ECO:0000313" key="2">
    <source>
        <dbReference type="EMBL" id="RGN38365.1"/>
    </source>
</evidence>